<evidence type="ECO:0000313" key="9">
    <source>
        <dbReference type="EMBL" id="MCD5563072.1"/>
    </source>
</evidence>
<dbReference type="GO" id="GO:1990481">
    <property type="term" value="P:mRNA pseudouridine synthesis"/>
    <property type="evidence" value="ECO:0007669"/>
    <property type="project" value="TreeGrafter"/>
</dbReference>
<dbReference type="GO" id="GO:0031119">
    <property type="term" value="P:tRNA pseudouridine synthesis"/>
    <property type="evidence" value="ECO:0007669"/>
    <property type="project" value="UniProtKB-UniRule"/>
</dbReference>
<reference evidence="9 10" key="2">
    <citation type="submission" date="2021-12" db="EMBL/GenBank/DDBJ databases">
        <title>Antimicrobial susceptibility of Lactobacillus delbrueckii subsp. lactis obtained from milk products and other habitats.</title>
        <authorList>
            <person name="Shani N."/>
        </authorList>
    </citation>
    <scope>NUCLEOTIDE SEQUENCE [LARGE SCALE GENOMIC DNA]</scope>
    <source>
        <strain evidence="9 10">FAM 21755</strain>
    </source>
</reference>
<dbReference type="EMBL" id="CP031023">
    <property type="protein sequence ID" value="AZA15916.1"/>
    <property type="molecule type" value="Genomic_DNA"/>
</dbReference>
<proteinExistence type="inferred from homology"/>
<protein>
    <recommendedName>
        <fullName evidence="5">tRNA pseudouridine synthase B</fullName>
        <ecNumber evidence="5">5.4.99.25</ecNumber>
    </recommendedName>
    <alternativeName>
        <fullName evidence="5">tRNA pseudouridine(55) synthase</fullName>
        <shortName evidence="5">Psi55 synthase</shortName>
    </alternativeName>
    <alternativeName>
        <fullName evidence="5">tRNA pseudouridylate synthase</fullName>
    </alternativeName>
    <alternativeName>
        <fullName evidence="5">tRNA-uridine isomerase</fullName>
    </alternativeName>
</protein>
<comment type="function">
    <text evidence="5">Responsible for synthesis of pseudouridine from uracil-55 in the psi GC loop of transfer RNAs.</text>
</comment>
<feature type="active site" description="Nucleophile" evidence="5">
    <location>
        <position position="39"/>
    </location>
</feature>
<dbReference type="Proteomes" id="UP001200334">
    <property type="component" value="Unassembled WGS sequence"/>
</dbReference>
<dbReference type="Pfam" id="PF01509">
    <property type="entry name" value="TruB_N"/>
    <property type="match status" value="1"/>
</dbReference>
<dbReference type="GO" id="GO:0160148">
    <property type="term" value="F:tRNA pseudouridine(55) synthase activity"/>
    <property type="evidence" value="ECO:0007669"/>
    <property type="project" value="UniProtKB-EC"/>
</dbReference>
<comment type="similarity">
    <text evidence="2 5">Belongs to the pseudouridine synthase TruB family. Type 1 subfamily.</text>
</comment>
<comment type="catalytic activity">
    <reaction evidence="1 5">
        <text>uridine(55) in tRNA = pseudouridine(55) in tRNA</text>
        <dbReference type="Rhea" id="RHEA:42532"/>
        <dbReference type="Rhea" id="RHEA-COMP:10101"/>
        <dbReference type="Rhea" id="RHEA-COMP:10102"/>
        <dbReference type="ChEBI" id="CHEBI:65314"/>
        <dbReference type="ChEBI" id="CHEBI:65315"/>
        <dbReference type="EC" id="5.4.99.25"/>
    </reaction>
</comment>
<evidence type="ECO:0000259" key="7">
    <source>
        <dbReference type="Pfam" id="PF16198"/>
    </source>
</evidence>
<evidence type="ECO:0000256" key="2">
    <source>
        <dbReference type="ARBA" id="ARBA00005642"/>
    </source>
</evidence>
<evidence type="ECO:0000313" key="10">
    <source>
        <dbReference type="Proteomes" id="UP001200334"/>
    </source>
</evidence>
<dbReference type="InterPro" id="IPR020103">
    <property type="entry name" value="PsdUridine_synth_cat_dom_sf"/>
</dbReference>
<dbReference type="OrthoDB" id="9802309at2"/>
<dbReference type="Pfam" id="PF16198">
    <property type="entry name" value="TruB_C_2"/>
    <property type="match status" value="1"/>
</dbReference>
<evidence type="ECO:0000313" key="8">
    <source>
        <dbReference type="EMBL" id="AZA15916.1"/>
    </source>
</evidence>
<sequence length="298" mass="33198">MFNGIIVIDKAAGMTSGDVVYKLRRLLKQKKIGHAGTLDPEVTGVLPIALGQATKLIELMHERPKAYVGEGMLGLATDSYDLEGKILAERALSQPVSDQAIKAAMEKLTGEIVQQPPIYSAVRVNGKRLYEYAREGIPVERPKRTVQVFRYDLTAPSQFDPEKGRQTFTYEVECSKGTYVRSLVNDLGEELGLPAVMTKLRRTASSGYELQDAVTLEELADNLDHAEDYIQPIGSFFADYQQVDLDAALWQQVKNGAWIKLPLDADKVALRYNKIVKAIYRAKVQGLYCPDLMLLSNE</sequence>
<evidence type="ECO:0000256" key="4">
    <source>
        <dbReference type="ARBA" id="ARBA00023235"/>
    </source>
</evidence>
<dbReference type="InterPro" id="IPR014780">
    <property type="entry name" value="tRNA_psdUridine_synth_TruB"/>
</dbReference>
<dbReference type="FunFam" id="3.30.2350.10:FF:000011">
    <property type="entry name" value="tRNA pseudouridine synthase B"/>
    <property type="match status" value="1"/>
</dbReference>
<dbReference type="RefSeq" id="WP_003615423.1">
    <property type="nucleotide sequence ID" value="NZ_BJLO01000009.1"/>
</dbReference>
<evidence type="ECO:0000256" key="1">
    <source>
        <dbReference type="ARBA" id="ARBA00000385"/>
    </source>
</evidence>
<dbReference type="InterPro" id="IPR002501">
    <property type="entry name" value="PsdUridine_synth_N"/>
</dbReference>
<dbReference type="Gene3D" id="3.30.2350.10">
    <property type="entry name" value="Pseudouridine synthase"/>
    <property type="match status" value="1"/>
</dbReference>
<accession>A0A061CH37</accession>
<dbReference type="NCBIfam" id="TIGR00431">
    <property type="entry name" value="TruB"/>
    <property type="match status" value="1"/>
</dbReference>
<dbReference type="PANTHER" id="PTHR13767">
    <property type="entry name" value="TRNA-PSEUDOURIDINE SYNTHASE"/>
    <property type="match status" value="1"/>
</dbReference>
<evidence type="ECO:0000256" key="5">
    <source>
        <dbReference type="HAMAP-Rule" id="MF_01080"/>
    </source>
</evidence>
<organism evidence="8">
    <name type="scientific">Lactobacillus delbrueckii subsp. lactis</name>
    <dbReference type="NCBI Taxonomy" id="29397"/>
    <lineage>
        <taxon>Bacteria</taxon>
        <taxon>Bacillati</taxon>
        <taxon>Bacillota</taxon>
        <taxon>Bacilli</taxon>
        <taxon>Lactobacillales</taxon>
        <taxon>Lactobacillaceae</taxon>
        <taxon>Lactobacillus</taxon>
    </lineage>
</organism>
<dbReference type="HAMAP" id="MF_01080">
    <property type="entry name" value="TruB_bact"/>
    <property type="match status" value="1"/>
</dbReference>
<dbReference type="EMBL" id="JAJNUY010000007">
    <property type="protein sequence ID" value="MCD5563072.1"/>
    <property type="molecule type" value="Genomic_DNA"/>
</dbReference>
<dbReference type="InterPro" id="IPR032819">
    <property type="entry name" value="TruB_C"/>
</dbReference>
<feature type="domain" description="tRNA pseudouridylate synthase B C-terminal" evidence="7">
    <location>
        <begin position="181"/>
        <end position="228"/>
    </location>
</feature>
<evidence type="ECO:0000259" key="6">
    <source>
        <dbReference type="Pfam" id="PF01509"/>
    </source>
</evidence>
<keyword evidence="4 5" id="KW-0413">Isomerase</keyword>
<feature type="domain" description="Pseudouridine synthase II N-terminal" evidence="6">
    <location>
        <begin position="24"/>
        <end position="180"/>
    </location>
</feature>
<evidence type="ECO:0000256" key="3">
    <source>
        <dbReference type="ARBA" id="ARBA00022694"/>
    </source>
</evidence>
<keyword evidence="3 5" id="KW-0819">tRNA processing</keyword>
<gene>
    <name evidence="5 9" type="primary">truB</name>
    <name evidence="8" type="ORF">DQL93_04660</name>
    <name evidence="9" type="ORF">LOB85_02730</name>
</gene>
<dbReference type="AlphaFoldDB" id="A0A061CH37"/>
<reference evidence="8" key="1">
    <citation type="submission" date="2018-07" db="EMBL/GenBank/DDBJ databases">
        <authorList>
            <person name="Somerville V."/>
        </authorList>
    </citation>
    <scope>NUCLEOTIDE SEQUENCE</scope>
    <source>
        <strain evidence="8">NWC_2_2</strain>
    </source>
</reference>
<dbReference type="EC" id="5.4.99.25" evidence="5"/>
<dbReference type="CDD" id="cd02573">
    <property type="entry name" value="PseudoU_synth_EcTruB"/>
    <property type="match status" value="1"/>
</dbReference>
<dbReference type="GO" id="GO:0003723">
    <property type="term" value="F:RNA binding"/>
    <property type="evidence" value="ECO:0007669"/>
    <property type="project" value="InterPro"/>
</dbReference>
<dbReference type="SUPFAM" id="SSF55120">
    <property type="entry name" value="Pseudouridine synthase"/>
    <property type="match status" value="1"/>
</dbReference>
<dbReference type="PANTHER" id="PTHR13767:SF2">
    <property type="entry name" value="PSEUDOURIDYLATE SYNTHASE TRUB1"/>
    <property type="match status" value="1"/>
</dbReference>
<name>A0A061CH37_LACDL</name>